<dbReference type="RefSeq" id="WP_345583543.1">
    <property type="nucleotide sequence ID" value="NZ_BAAAXF010000066.1"/>
</dbReference>
<comment type="caution">
    <text evidence="7">The sequence shown here is derived from an EMBL/GenBank/DDBJ whole genome shotgun (WGS) entry which is preliminary data.</text>
</comment>
<proteinExistence type="predicted"/>
<dbReference type="Proteomes" id="UP001501455">
    <property type="component" value="Unassembled WGS sequence"/>
</dbReference>
<keyword evidence="4" id="KW-0378">Hydrolase</keyword>
<dbReference type="Gene3D" id="3.30.2400.10">
    <property type="entry name" value="Major capsid protein gp5"/>
    <property type="match status" value="1"/>
</dbReference>
<reference evidence="8" key="1">
    <citation type="journal article" date="2019" name="Int. J. Syst. Evol. Microbiol.">
        <title>The Global Catalogue of Microorganisms (GCM) 10K type strain sequencing project: providing services to taxonomists for standard genome sequencing and annotation.</title>
        <authorList>
            <consortium name="The Broad Institute Genomics Platform"/>
            <consortium name="The Broad Institute Genome Sequencing Center for Infectious Disease"/>
            <person name="Wu L."/>
            <person name="Ma J."/>
        </authorList>
    </citation>
    <scope>NUCLEOTIDE SEQUENCE [LARGE SCALE GENOMIC DNA]</scope>
    <source>
        <strain evidence="8">JCM 4816</strain>
    </source>
</reference>
<dbReference type="NCBIfam" id="TIGR01543">
    <property type="entry name" value="proheadase_HK97"/>
    <property type="match status" value="1"/>
</dbReference>
<dbReference type="InterPro" id="IPR054613">
    <property type="entry name" value="Peptidase_S78_dom"/>
</dbReference>
<dbReference type="InterPro" id="IPR006433">
    <property type="entry name" value="Prohead_protease"/>
</dbReference>
<dbReference type="NCBIfam" id="TIGR01554">
    <property type="entry name" value="major_cap_HK97"/>
    <property type="match status" value="1"/>
</dbReference>
<dbReference type="Pfam" id="PF05065">
    <property type="entry name" value="Phage_capsid"/>
    <property type="match status" value="1"/>
</dbReference>
<evidence type="ECO:0000313" key="8">
    <source>
        <dbReference type="Proteomes" id="UP001501455"/>
    </source>
</evidence>
<dbReference type="InterPro" id="IPR054612">
    <property type="entry name" value="Phage_capsid-like_C"/>
</dbReference>
<keyword evidence="3" id="KW-0645">Protease</keyword>
<evidence type="ECO:0000313" key="7">
    <source>
        <dbReference type="EMBL" id="GAA3502308.1"/>
    </source>
</evidence>
<sequence>MAEIETRAQARAPSTSDDRKLSGYGVVFNAVSEPIGGMFTESIAPGAWANTDADITATFNHNGDNVLGRTRSGTLRLTADATGIRYDIDLPDTELGRSVHELVRRGDLYGSSFTFVALADEWDHSGDIPHRTVTKFDLYELGPVLTPAYPDASVSARALKRGTDAMVTVDAAAIEAAQNADRMTALTHELREIENSGEKRSGDAARAAEIRAELAADHERASALLSMNTRSDRNRMNVKTTAGDLLHAKVAEARNLTSASTAQAFTPAEYSKNFVDLMAPASVVLSSGVIRVSTKAGEWKTPRITADYTPGFVGELADLPQGGFANDLLTVVPKKIATSDMLSNELVNDSDRLSLNPVAKSMLRSIALGFDKEALTGTGAGDGFIGLANTVGIQTQSFVNAELEYADLAPFAEAIGLLEEVNATASVFVMNPSRWAQLVGIKDSTGRQLLSAGAGSGTEGINRSILGVPVKVTPYVDGNTVLAYDASEVYAVVNQDARFETSDQAGFFQDGLGVRAIMRAAIAVPNPAAVVKMSIAAA</sequence>
<feature type="domain" description="Prohead serine protease" evidence="5">
    <location>
        <begin position="12"/>
        <end position="157"/>
    </location>
</feature>
<comment type="subcellular location">
    <subcellularLocation>
        <location evidence="1">Virion</location>
    </subcellularLocation>
</comment>
<dbReference type="Gene3D" id="3.30.2320.10">
    <property type="entry name" value="hypothetical protein PF0899 domain"/>
    <property type="match status" value="1"/>
</dbReference>
<organism evidence="7 8">
    <name type="scientific">Streptomyces prasinosporus</name>
    <dbReference type="NCBI Taxonomy" id="68256"/>
    <lineage>
        <taxon>Bacteria</taxon>
        <taxon>Bacillati</taxon>
        <taxon>Actinomycetota</taxon>
        <taxon>Actinomycetes</taxon>
        <taxon>Kitasatosporales</taxon>
        <taxon>Streptomycetaceae</taxon>
        <taxon>Streptomyces</taxon>
        <taxon>Streptomyces albogriseolus group</taxon>
    </lineage>
</organism>
<evidence type="ECO:0008006" key="9">
    <source>
        <dbReference type="Google" id="ProtNLM"/>
    </source>
</evidence>
<accession>A0ABP6U3R9</accession>
<feature type="domain" description="Phage capsid-like C-terminal" evidence="6">
    <location>
        <begin position="266"/>
        <end position="534"/>
    </location>
</feature>
<dbReference type="EMBL" id="BAAAXF010000066">
    <property type="protein sequence ID" value="GAA3502308.1"/>
    <property type="molecule type" value="Genomic_DNA"/>
</dbReference>
<keyword evidence="2" id="KW-1188">Viral release from host cell</keyword>
<dbReference type="InterPro" id="IPR024455">
    <property type="entry name" value="Phage_capsid"/>
</dbReference>
<evidence type="ECO:0000256" key="4">
    <source>
        <dbReference type="ARBA" id="ARBA00022801"/>
    </source>
</evidence>
<evidence type="ECO:0000256" key="3">
    <source>
        <dbReference type="ARBA" id="ARBA00022670"/>
    </source>
</evidence>
<protein>
    <recommendedName>
        <fullName evidence="9">Phage major capsid protein</fullName>
    </recommendedName>
</protein>
<name>A0ABP6U3R9_9ACTN</name>
<evidence type="ECO:0000259" key="5">
    <source>
        <dbReference type="Pfam" id="PF04586"/>
    </source>
</evidence>
<evidence type="ECO:0000259" key="6">
    <source>
        <dbReference type="Pfam" id="PF05065"/>
    </source>
</evidence>
<dbReference type="Pfam" id="PF04586">
    <property type="entry name" value="Peptidase_S78"/>
    <property type="match status" value="1"/>
</dbReference>
<gene>
    <name evidence="7" type="ORF">GCM10019016_094160</name>
</gene>
<dbReference type="SUPFAM" id="SSF56563">
    <property type="entry name" value="Major capsid protein gp5"/>
    <property type="match status" value="1"/>
</dbReference>
<evidence type="ECO:0000256" key="1">
    <source>
        <dbReference type="ARBA" id="ARBA00004328"/>
    </source>
</evidence>
<keyword evidence="8" id="KW-1185">Reference proteome</keyword>
<evidence type="ECO:0000256" key="2">
    <source>
        <dbReference type="ARBA" id="ARBA00022612"/>
    </source>
</evidence>